<keyword evidence="3" id="KW-0808">Transferase</keyword>
<dbReference type="InterPro" id="IPR043502">
    <property type="entry name" value="DNA/RNA_pol_sf"/>
</dbReference>
<dbReference type="GO" id="GO:0003964">
    <property type="term" value="F:RNA-directed DNA polymerase activity"/>
    <property type="evidence" value="ECO:0007669"/>
    <property type="project" value="UniProtKB-KW"/>
</dbReference>
<evidence type="ECO:0000313" key="3">
    <source>
        <dbReference type="EMBL" id="DAE17763.1"/>
    </source>
</evidence>
<dbReference type="PROSITE" id="PS50878">
    <property type="entry name" value="RT_POL"/>
    <property type="match status" value="1"/>
</dbReference>
<sequence>MKEHITDFDSLYESMTKCKKGVSWKPSVKSFVLNAEENILRMEKQLQNGTWKNGKPKKVLITYPKRREALSIPFKDRIYQRSINDYSLYPQMTKGFIYANCACQSGKGTDFARKLVKKYLWNYFCQNGLDGWVVQVDIHGYYLNMQHKDAESQIQERADKDTAEMSCGVLRDQYAGDSGYNPGSQMVQIVGISLLDPVDHYVKEKLHVKRYIRYMDDFWALVETKECAEELLTNITVKLKEYGLEVNKKKSHIIPLNEGFVFLGFQYRLTETGKIIMTLDPDSVKHERKTLARMESKVRKGELKPEKVDEHHESWENNASKGNSYKMLKRTKQYLKQLRKGERNENKKNDADSGRSSRG</sequence>
<reference evidence="3" key="1">
    <citation type="journal article" date="2021" name="Proc. Natl. Acad. Sci. U.S.A.">
        <title>A Catalog of Tens of Thousands of Viruses from Human Metagenomes Reveals Hidden Associations with Chronic Diseases.</title>
        <authorList>
            <person name="Tisza M.J."/>
            <person name="Buck C.B."/>
        </authorList>
    </citation>
    <scope>NUCLEOTIDE SEQUENCE</scope>
    <source>
        <strain evidence="3">CtoOf8</strain>
    </source>
</reference>
<dbReference type="EMBL" id="BK015646">
    <property type="protein sequence ID" value="DAE17763.1"/>
    <property type="molecule type" value="Genomic_DNA"/>
</dbReference>
<accession>A0A8S5QFW1</accession>
<dbReference type="PANTHER" id="PTHR34047:SF8">
    <property type="entry name" value="PROTEIN YKFC"/>
    <property type="match status" value="1"/>
</dbReference>
<name>A0A8S5QFW1_9CAUD</name>
<feature type="compositionally biased region" description="Basic and acidic residues" evidence="1">
    <location>
        <begin position="295"/>
        <end position="315"/>
    </location>
</feature>
<feature type="region of interest" description="Disordered" evidence="1">
    <location>
        <begin position="295"/>
        <end position="359"/>
    </location>
</feature>
<dbReference type="PANTHER" id="PTHR34047">
    <property type="entry name" value="NUCLEAR INTRON MATURASE 1, MITOCHONDRIAL-RELATED"/>
    <property type="match status" value="1"/>
</dbReference>
<keyword evidence="3" id="KW-0548">Nucleotidyltransferase</keyword>
<dbReference type="CDD" id="cd01646">
    <property type="entry name" value="RT_Bac_retron_I"/>
    <property type="match status" value="1"/>
</dbReference>
<feature type="compositionally biased region" description="Basic and acidic residues" evidence="1">
    <location>
        <begin position="339"/>
        <end position="359"/>
    </location>
</feature>
<feature type="domain" description="Reverse transcriptase" evidence="2">
    <location>
        <begin position="44"/>
        <end position="267"/>
    </location>
</feature>
<organism evidence="3">
    <name type="scientific">Siphoviridae sp. ctoOf8</name>
    <dbReference type="NCBI Taxonomy" id="2825668"/>
    <lineage>
        <taxon>Viruses</taxon>
        <taxon>Duplodnaviria</taxon>
        <taxon>Heunggongvirae</taxon>
        <taxon>Uroviricota</taxon>
        <taxon>Caudoviricetes</taxon>
    </lineage>
</organism>
<evidence type="ECO:0000259" key="2">
    <source>
        <dbReference type="PROSITE" id="PS50878"/>
    </source>
</evidence>
<dbReference type="SUPFAM" id="SSF56672">
    <property type="entry name" value="DNA/RNA polymerases"/>
    <property type="match status" value="1"/>
</dbReference>
<evidence type="ECO:0000256" key="1">
    <source>
        <dbReference type="SAM" id="MobiDB-lite"/>
    </source>
</evidence>
<dbReference type="Pfam" id="PF00078">
    <property type="entry name" value="RVT_1"/>
    <property type="match status" value="1"/>
</dbReference>
<proteinExistence type="predicted"/>
<protein>
    <submittedName>
        <fullName evidence="3">Group II intron reverse transcriptase/maturase</fullName>
    </submittedName>
</protein>
<keyword evidence="3" id="KW-0695">RNA-directed DNA polymerase</keyword>
<dbReference type="InterPro" id="IPR000477">
    <property type="entry name" value="RT_dom"/>
</dbReference>
<dbReference type="InterPro" id="IPR051083">
    <property type="entry name" value="GrpII_Intron_Splice-Mob/Def"/>
</dbReference>